<feature type="transmembrane region" description="Helical" evidence="1">
    <location>
        <begin position="7"/>
        <end position="35"/>
    </location>
</feature>
<gene>
    <name evidence="2" type="ORF">FH779_06440</name>
</gene>
<keyword evidence="3" id="KW-1185">Reference proteome</keyword>
<reference evidence="2 3" key="1">
    <citation type="submission" date="2019-06" db="EMBL/GenBank/DDBJ databases">
        <title>Emergence of pandrug resistant Empedobacter falsenii in China.</title>
        <authorList>
            <person name="Dong N."/>
            <person name="Chen S."/>
            <person name="Zhang R."/>
        </authorList>
    </citation>
    <scope>NUCLEOTIDE SEQUENCE [LARGE SCALE GENOMIC DNA]</scope>
    <source>
        <strain evidence="2 3">1681-1</strain>
    </source>
</reference>
<keyword evidence="1" id="KW-0812">Transmembrane</keyword>
<dbReference type="Proteomes" id="UP000510643">
    <property type="component" value="Chromosome"/>
</dbReference>
<dbReference type="EMBL" id="CP040908">
    <property type="protein sequence ID" value="QLL57737.1"/>
    <property type="molecule type" value="Genomic_DNA"/>
</dbReference>
<protein>
    <submittedName>
        <fullName evidence="2">Uncharacterized protein</fullName>
    </submittedName>
</protein>
<evidence type="ECO:0000256" key="1">
    <source>
        <dbReference type="SAM" id="Phobius"/>
    </source>
</evidence>
<feature type="transmembrane region" description="Helical" evidence="1">
    <location>
        <begin position="127"/>
        <end position="147"/>
    </location>
</feature>
<proteinExistence type="predicted"/>
<evidence type="ECO:0000313" key="3">
    <source>
        <dbReference type="Proteomes" id="UP000510643"/>
    </source>
</evidence>
<evidence type="ECO:0000313" key="2">
    <source>
        <dbReference type="EMBL" id="QLL57737.1"/>
    </source>
</evidence>
<feature type="transmembrane region" description="Helical" evidence="1">
    <location>
        <begin position="86"/>
        <end position="107"/>
    </location>
</feature>
<feature type="transmembrane region" description="Helical" evidence="1">
    <location>
        <begin position="55"/>
        <end position="74"/>
    </location>
</feature>
<name>A0A7H9DRD8_9FLAO</name>
<dbReference type="AlphaFoldDB" id="A0A7H9DRD8"/>
<dbReference type="KEGG" id="efal:FH779_06440"/>
<sequence>MKKQKNWTLFAIFGIAYWFFGNLYEAIVFGPNWIIEDPNHLKHLNMFFVNSSPTLYFIPMTLIAGISIWILTFLNKINSVKREYRMASILALIVTILTSLIVGFVLSKMFGSGFYANPEKGSFYGKIWNVSNAFRMIFELATIYYLFNAYRKLDKLK</sequence>
<keyword evidence="1" id="KW-0472">Membrane</keyword>
<keyword evidence="1" id="KW-1133">Transmembrane helix</keyword>
<dbReference type="GeneID" id="78401087"/>
<accession>A0A7H9DRD8</accession>
<organism evidence="2 3">
    <name type="scientific">Empedobacter falsenii</name>
    <dbReference type="NCBI Taxonomy" id="343874"/>
    <lineage>
        <taxon>Bacteria</taxon>
        <taxon>Pseudomonadati</taxon>
        <taxon>Bacteroidota</taxon>
        <taxon>Flavobacteriia</taxon>
        <taxon>Flavobacteriales</taxon>
        <taxon>Weeksellaceae</taxon>
        <taxon>Empedobacter</taxon>
    </lineage>
</organism>
<dbReference type="RefSeq" id="WP_180906437.1">
    <property type="nucleotide sequence ID" value="NZ_CP040908.1"/>
</dbReference>